<gene>
    <name evidence="10" type="ORF">AAFC00_000450</name>
</gene>
<evidence type="ECO:0000256" key="6">
    <source>
        <dbReference type="ARBA" id="ARBA00023242"/>
    </source>
</evidence>
<dbReference type="InterPro" id="IPR027268">
    <property type="entry name" value="Peptidase_M4/M1_CTD_sf"/>
</dbReference>
<dbReference type="CDD" id="cd09839">
    <property type="entry name" value="M1_like_TAF2"/>
    <property type="match status" value="1"/>
</dbReference>
<feature type="compositionally biased region" description="Polar residues" evidence="7">
    <location>
        <begin position="1533"/>
        <end position="1545"/>
    </location>
</feature>
<dbReference type="SUPFAM" id="SSF55486">
    <property type="entry name" value="Metalloproteases ('zincins'), catalytic domain"/>
    <property type="match status" value="1"/>
</dbReference>
<evidence type="ECO:0000259" key="8">
    <source>
        <dbReference type="Pfam" id="PF25316"/>
    </source>
</evidence>
<evidence type="ECO:0000313" key="11">
    <source>
        <dbReference type="Proteomes" id="UP001562354"/>
    </source>
</evidence>
<dbReference type="InterPro" id="IPR057345">
    <property type="entry name" value="Ig-like_TAF2"/>
</dbReference>
<dbReference type="SUPFAM" id="SSF63737">
    <property type="entry name" value="Leukotriene A4 hydrolase N-terminal domain"/>
    <property type="match status" value="1"/>
</dbReference>
<evidence type="ECO:0000256" key="2">
    <source>
        <dbReference type="ARBA" id="ARBA00010937"/>
    </source>
</evidence>
<feature type="region of interest" description="Disordered" evidence="7">
    <location>
        <begin position="1487"/>
        <end position="1666"/>
    </location>
</feature>
<dbReference type="PANTHER" id="PTHR15137">
    <property type="entry name" value="TRANSCRIPTION INITIATION FACTOR TFIID"/>
    <property type="match status" value="1"/>
</dbReference>
<dbReference type="Pfam" id="PF25316">
    <property type="entry name" value="TAF2_3rd"/>
    <property type="match status" value="1"/>
</dbReference>
<dbReference type="EMBL" id="JBFMKM010000009">
    <property type="protein sequence ID" value="KAL1304009.1"/>
    <property type="molecule type" value="Genomic_DNA"/>
</dbReference>
<dbReference type="Gene3D" id="1.10.390.10">
    <property type="entry name" value="Neutral Protease Domain 2"/>
    <property type="match status" value="1"/>
</dbReference>
<dbReference type="Proteomes" id="UP001562354">
    <property type="component" value="Unassembled WGS sequence"/>
</dbReference>
<evidence type="ECO:0000256" key="7">
    <source>
        <dbReference type="SAM" id="MobiDB-lite"/>
    </source>
</evidence>
<feature type="domain" description="Transcription initiation factor TFIID subunit 2 TPR repeats" evidence="9">
    <location>
        <begin position="769"/>
        <end position="1064"/>
    </location>
</feature>
<feature type="compositionally biased region" description="Gly residues" evidence="7">
    <location>
        <begin position="1512"/>
        <end position="1527"/>
    </location>
</feature>
<feature type="region of interest" description="Disordered" evidence="7">
    <location>
        <begin position="1380"/>
        <end position="1417"/>
    </location>
</feature>
<accession>A0ABR3PDD1</accession>
<keyword evidence="5" id="KW-0804">Transcription</keyword>
<feature type="domain" description="Transcription initiation factor TFIID subunit 2 Ig-like" evidence="8">
    <location>
        <begin position="585"/>
        <end position="768"/>
    </location>
</feature>
<feature type="compositionally biased region" description="Polar residues" evidence="7">
    <location>
        <begin position="1334"/>
        <end position="1344"/>
    </location>
</feature>
<dbReference type="Pfam" id="PF25577">
    <property type="entry name" value="TPR_TAF2_C"/>
    <property type="match status" value="1"/>
</dbReference>
<feature type="compositionally biased region" description="Low complexity" evidence="7">
    <location>
        <begin position="1629"/>
        <end position="1648"/>
    </location>
</feature>
<evidence type="ECO:0000256" key="1">
    <source>
        <dbReference type="ARBA" id="ARBA00004123"/>
    </source>
</evidence>
<feature type="compositionally biased region" description="Polar residues" evidence="7">
    <location>
        <begin position="1294"/>
        <end position="1307"/>
    </location>
</feature>
<dbReference type="InterPro" id="IPR057991">
    <property type="entry name" value="TPR_TAF2_C"/>
</dbReference>
<comment type="caution">
    <text evidence="10">The sequence shown here is derived from an EMBL/GenBank/DDBJ whole genome shotgun (WGS) entry which is preliminary data.</text>
</comment>
<keyword evidence="11" id="KW-1185">Reference proteome</keyword>
<evidence type="ECO:0000256" key="3">
    <source>
        <dbReference type="ARBA" id="ARBA00017363"/>
    </source>
</evidence>
<reference evidence="10 11" key="1">
    <citation type="submission" date="2024-07" db="EMBL/GenBank/DDBJ databases">
        <title>Draft sequence of the Neodothiora populina.</title>
        <authorList>
            <person name="Drown D.D."/>
            <person name="Schuette U.S."/>
            <person name="Buechlein A.B."/>
            <person name="Rusch D.R."/>
            <person name="Winton L.W."/>
            <person name="Adams G.A."/>
        </authorList>
    </citation>
    <scope>NUCLEOTIDE SEQUENCE [LARGE SCALE GENOMIC DNA]</scope>
    <source>
        <strain evidence="10 11">CPC 39397</strain>
    </source>
</reference>
<evidence type="ECO:0000256" key="5">
    <source>
        <dbReference type="ARBA" id="ARBA00023163"/>
    </source>
</evidence>
<feature type="compositionally biased region" description="Pro residues" evidence="7">
    <location>
        <begin position="1313"/>
        <end position="1333"/>
    </location>
</feature>
<feature type="region of interest" description="Disordered" evidence="7">
    <location>
        <begin position="1434"/>
        <end position="1460"/>
    </location>
</feature>
<dbReference type="PANTHER" id="PTHR15137:SF9">
    <property type="entry name" value="TRANSCRIPTION INITIATION FACTOR TFIID SUBUNIT 2"/>
    <property type="match status" value="1"/>
</dbReference>
<feature type="compositionally biased region" description="Polar residues" evidence="7">
    <location>
        <begin position="1448"/>
        <end position="1460"/>
    </location>
</feature>
<dbReference type="Gene3D" id="2.60.40.1730">
    <property type="entry name" value="tricorn interacting facor f3 domain"/>
    <property type="match status" value="1"/>
</dbReference>
<feature type="compositionally biased region" description="Polar residues" evidence="7">
    <location>
        <begin position="1257"/>
        <end position="1272"/>
    </location>
</feature>
<sequence>MSSGYFDGALPPPETTTDLGFTVVQQRVNFNVDFASRSISGSTEITIQPSYKDLKEIRLNCRQARITEARIEGKTAALNYVDPYERLRVRPNSTIYQYQDLRNRIEPYVKLPPESELVLTIPSRVHIQELQNDPAALARISLVRQDSDNGQGGAETPQTSHAQDLAKFAPLKVFLEFSVTDFRDGIHFVGFEDGDGRYPHLYTMNSIIPGSTSSIFPCVDDLNMRCMWDISVRCPKTLGDAFRKHTTQDKDQDVVMAANEQVEGVRDEYLINLTEEERALDIIVIASADLTDDIIDPQDPTMRTVSFLQTTPVCARHIGFGVGPFEHVDLSEFREMDSDDKIGQNAIHVHGYCLPGRADDLRNTCMPMAKAIDNFTLDYGSFPFTNYKMLFVDDLVQDVAHTASLSICSNRLLFPDDVIEPLDSNTRILIHALASQYIGVNIIPREPTDLWVITGVAGFMSDWFMKKLAGNNEYRFRQKLASEKVFELDHERYSIYQLGGVLDIDPSEYDFLALKAPLVLFILDRRLAKASGSAGMLRIISRLILNEKTGDLENGEISTDFFQKLCEKLGHQKLDPFFRQWVLGAGCPMFRVSQKFNKKKLVVDMRIYQIQSERKTKPKLETTNFMREIKEQVSEAWAPGVQPVFTGSMTIRIHEADGTPYEHIVEIKEAYTQIEIPYNTKYKRLKRSKRAKERALAKTDTTDGAGEAENDVLLYCLGDVLQSEDDVQEWRLVDWPKEEEDRMGEESYEWIRMDADFEWIMKMQLDMPDYMYSSQLQQDRDVVAQYESLQHIATKIPTPLMSTIFIRTLMDSRYFHGIRTLAAAGLARCALAHLNWVGLYHLEKAFQEFFCIPGSSMPRANDFSDRTSYIIQCAIPKAMSRIRDPRGRAPVSVRRFFVEKLKFNDNSNNEFSDCFYVATLMSCLADTLVASEVPRDSIRTADGYEDDDILEEIQANKSIKQEALNELERYRRIDEWIASYQNVYSVTALNCMQKLQMVGAIPNQLKQIMLYTQAGNADDVRLTAFSSMVNLGIFAKKPNTLKYLLFSISDDLSPYFRDRLTRVFGRALGSIAIKGDEPGKPAPKPAADSGLELEQEIPMDVEPQEVVSKSPPELALEALKTALQDNDVFKHALWQVIQSPLFTLAEVVGFLDIAALLYEPSTALMVKLRYPRHRKLVSRYAREDVMPGRKSLVLVMKETEMYRTTPVHGLGLEAWQLIQQHHLKWTGPLSKAVRDHQREAKQHDKDHKAQIAALKMQIQQQSQALPKSNTAMSPPALPTPSSGGPKISLKRKQSTVSETSIRASSPKRQAFSPPAPAPAPAPPPVVAPKPPRSPTITKTKNGRNSIIARLKIGPGRPSKIVKLKIAHPDRLRSILSKKPRPTLKVSTGDGGGSSSITKRPFVATPKSTPTSTTIKMTTPLPASTASAIAAMPKSTTASTTPVPPASSGSDFFSSPAVQSAASGNQNFGGFRFYGGGSTASAARIKTEDEPASGISPMTSSWTSAAKKEKHGGGGGGGGGSVSGGAASGGVPSRSATPKITFSRSGTPAGGTGNGAYRSGTPKSFSGGGGGNNSAANSRAGTPISAIGGGSSSSSSSVAGMKKSAAPTSSGFGDKGASKTSTSGPSGARPSVAGSAAGVTGGATASSPAEPTERKKFKLKLGKKPGP</sequence>
<evidence type="ECO:0000259" key="9">
    <source>
        <dbReference type="Pfam" id="PF25577"/>
    </source>
</evidence>
<feature type="region of interest" description="Disordered" evidence="7">
    <location>
        <begin position="1257"/>
        <end position="1344"/>
    </location>
</feature>
<name>A0ABR3PDD1_9PEZI</name>
<dbReference type="GeneID" id="95974153"/>
<comment type="subcellular location">
    <subcellularLocation>
        <location evidence="1">Nucleus</location>
    </subcellularLocation>
</comment>
<keyword evidence="6" id="KW-0539">Nucleus</keyword>
<organism evidence="10 11">
    <name type="scientific">Neodothiora populina</name>
    <dbReference type="NCBI Taxonomy" id="2781224"/>
    <lineage>
        <taxon>Eukaryota</taxon>
        <taxon>Fungi</taxon>
        <taxon>Dikarya</taxon>
        <taxon>Ascomycota</taxon>
        <taxon>Pezizomycotina</taxon>
        <taxon>Dothideomycetes</taxon>
        <taxon>Dothideomycetidae</taxon>
        <taxon>Dothideales</taxon>
        <taxon>Dothioraceae</taxon>
        <taxon>Neodothiora</taxon>
    </lineage>
</organism>
<evidence type="ECO:0000256" key="4">
    <source>
        <dbReference type="ARBA" id="ARBA00023015"/>
    </source>
</evidence>
<keyword evidence="4" id="KW-0805">Transcription regulation</keyword>
<feature type="compositionally biased region" description="Low complexity" evidence="7">
    <location>
        <begin position="1572"/>
        <end position="1605"/>
    </location>
</feature>
<proteinExistence type="inferred from homology"/>
<comment type="similarity">
    <text evidence="2">Belongs to the TAF2 family.</text>
</comment>
<protein>
    <recommendedName>
        <fullName evidence="3">Transcription initiation factor TFIID subunit 2</fullName>
    </recommendedName>
</protein>
<feature type="compositionally biased region" description="Basic residues" evidence="7">
    <location>
        <begin position="1654"/>
        <end position="1666"/>
    </location>
</feature>
<dbReference type="InterPro" id="IPR042097">
    <property type="entry name" value="Aminopeptidase_N-like_N_sf"/>
</dbReference>
<dbReference type="RefSeq" id="XP_069200284.1">
    <property type="nucleotide sequence ID" value="XM_069344279.1"/>
</dbReference>
<evidence type="ECO:0000313" key="10">
    <source>
        <dbReference type="EMBL" id="KAL1304009.1"/>
    </source>
</evidence>
<feature type="compositionally biased region" description="Low complexity" evidence="7">
    <location>
        <begin position="1404"/>
        <end position="1417"/>
    </location>
</feature>
<dbReference type="InterPro" id="IPR037813">
    <property type="entry name" value="TAF2"/>
</dbReference>